<name>A0AAJ5WS63_9BACT</name>
<keyword evidence="1" id="KW-0732">Signal</keyword>
<dbReference type="Pfam" id="PF13181">
    <property type="entry name" value="TPR_8"/>
    <property type="match status" value="1"/>
</dbReference>
<dbReference type="Gene3D" id="1.25.40.10">
    <property type="entry name" value="Tetratricopeptide repeat domain"/>
    <property type="match status" value="2"/>
</dbReference>
<evidence type="ECO:0000313" key="5">
    <source>
        <dbReference type="Proteomes" id="UP001220610"/>
    </source>
</evidence>
<sequence length="1254" mass="142805">MNRAVMVLVLLASGHLSAYSQSTPGLWDAIKKNDLQTAQQLLKKPSSPANLADDYMTNIYVSAYQGRESKLDNFVTAVYDKLENPYPYIYALWFNGAMAGPYGKKRLPHQLALLDKLVADKKAHGTLVAAAWYQKGVHLMYANQHAKARDQFANIGSIRDWQYVGPFENISKSGLYKDYGPLAHAEANYEFLSRTNAKVKWFSPSAEIQDGWTPFCFQFADQTAVAYAQNFVSSPKDQDVLLNVGIGGAIKVWVNDALVLFKSKELSTELDTYTVKCKLQKGVNRILVQAGWTNTTYPNFVVRLTDEKFMAIPGLKGSSQYQSYTRATGAAIPEEPLPHFAEAYFSSRIAKDSSALINYLLLTDVYMRNKKTLEARQVIEAALTRSPDNNLLRMKLIEVLIKEENRSRMLEELAVLKSRDPESTLTLSLDIREALSNEKYSEAEIKNNRRMELYGEDEASVGVQINVLAEEKKFDELIKVVEAALKKYPDLQSFLPIAYAVQKEVYKDKKGAMAIYGNWLKNNWDYNVVNTYAGILQEQGEHKQSLALKEELLREQPYDAGGFSDMAVYYYQQKQYGEAEKYIRRSLAIAPYNAEYWEQLGDIQSELKQSKEAVNAYELALAYNPNKYAAINKIRKLQGKQESYKLFPETDIDKVIKNDKPSEATNTDYGYYILLDEKNVVLHPGGAAEQYQVFMVKITGQKGVDRYKESSIGYGNSQDLLMEKAEIVKPSGAKIKGDRNENEVVFTNLEVGDVVVFKYRIRNFVYGRFAKEFWDNFFFNGQIFTAFSQYRILVPQGTDLHYEFLNASNNKPEIKQVENFTQYTWTALNHPTLKDEPLSPENIDVASVLHVSTVGSWKEISDWYADVVNNSSETDFEITNLFQSLLPAQKRSKLSQFEQARLIYEYIQKNIKYSSVAFRQSAYVPQRPSQTLVTRLGDCKDLSSLFVLLCQMAGIDAQMVLVDTRNNGEKAMVLPTMEFNHCIAKARLDNKEYYLELTDNQLPFASIPNNLLSALMLEIPAKKLPGSSTLGTIVPVNRTRDRIKRVMDIRSEENDLLVTVRSVRYGSLTATTRNTYLELDYTNQAIKMEQAVADGYKNHVKLDTVSFDKGLVELTDSLGMLYKYRVKDEIAEIGSMQAFKINYPDVVATLNNFTSDSRTLPVNYLNYEDTDEYETEVNVQAPKGKTFVDLPQNELLTFNNMKYSLQYKLKSPDKLVVTRKFITERKNIPASQYAAFKAFFEKIVKAEQKLIAFK</sequence>
<dbReference type="Gene3D" id="3.10.620.30">
    <property type="match status" value="1"/>
</dbReference>
<dbReference type="EMBL" id="CP119311">
    <property type="protein sequence ID" value="WEK33510.1"/>
    <property type="molecule type" value="Genomic_DNA"/>
</dbReference>
<dbReference type="InterPro" id="IPR019734">
    <property type="entry name" value="TPR_rpt"/>
</dbReference>
<feature type="domain" description="DUF3857" evidence="3">
    <location>
        <begin position="744"/>
        <end position="830"/>
    </location>
</feature>
<evidence type="ECO:0000256" key="1">
    <source>
        <dbReference type="SAM" id="SignalP"/>
    </source>
</evidence>
<dbReference type="Gene3D" id="2.60.40.3140">
    <property type="match status" value="1"/>
</dbReference>
<dbReference type="Gene3D" id="2.60.120.1130">
    <property type="match status" value="1"/>
</dbReference>
<evidence type="ECO:0000259" key="2">
    <source>
        <dbReference type="Pfam" id="PF01841"/>
    </source>
</evidence>
<proteinExistence type="predicted"/>
<feature type="chain" id="PRO_5042461149" evidence="1">
    <location>
        <begin position="19"/>
        <end position="1254"/>
    </location>
</feature>
<dbReference type="Pfam" id="PF12969">
    <property type="entry name" value="DUF3857"/>
    <property type="match status" value="1"/>
</dbReference>
<gene>
    <name evidence="4" type="ORF">P0Y53_13545</name>
</gene>
<evidence type="ECO:0000313" key="4">
    <source>
        <dbReference type="EMBL" id="WEK33510.1"/>
    </source>
</evidence>
<dbReference type="PANTHER" id="PTHR12558">
    <property type="entry name" value="CELL DIVISION CYCLE 16,23,27"/>
    <property type="match status" value="1"/>
</dbReference>
<dbReference type="InterPro" id="IPR011990">
    <property type="entry name" value="TPR-like_helical_dom_sf"/>
</dbReference>
<feature type="signal peptide" evidence="1">
    <location>
        <begin position="1"/>
        <end position="18"/>
    </location>
</feature>
<dbReference type="Pfam" id="PF01841">
    <property type="entry name" value="Transglut_core"/>
    <property type="match status" value="1"/>
</dbReference>
<dbReference type="SMART" id="SM00028">
    <property type="entry name" value="TPR"/>
    <property type="match status" value="3"/>
</dbReference>
<reference evidence="4" key="1">
    <citation type="submission" date="2023-03" db="EMBL/GenBank/DDBJ databases">
        <title>Andean soil-derived lignocellulolytic bacterial consortium as a source of novel taxa and putative plastic-active enzymes.</title>
        <authorList>
            <person name="Diaz-Garcia L."/>
            <person name="Chuvochina M."/>
            <person name="Feuerriegel G."/>
            <person name="Bunk B."/>
            <person name="Sproer C."/>
            <person name="Streit W.R."/>
            <person name="Rodriguez L.M."/>
            <person name="Overmann J."/>
            <person name="Jimenez D.J."/>
        </authorList>
    </citation>
    <scope>NUCLEOTIDE SEQUENCE</scope>
    <source>
        <strain evidence="4">MAG 7</strain>
    </source>
</reference>
<dbReference type="SUPFAM" id="SSF54001">
    <property type="entry name" value="Cysteine proteinases"/>
    <property type="match status" value="1"/>
</dbReference>
<dbReference type="SUPFAM" id="SSF48452">
    <property type="entry name" value="TPR-like"/>
    <property type="match status" value="1"/>
</dbReference>
<accession>A0AAJ5WS63</accession>
<dbReference type="InterPro" id="IPR038765">
    <property type="entry name" value="Papain-like_cys_pep_sf"/>
</dbReference>
<dbReference type="Proteomes" id="UP001220610">
    <property type="component" value="Chromosome"/>
</dbReference>
<protein>
    <submittedName>
        <fullName evidence="4">DUF3857 domain-containing protein</fullName>
    </submittedName>
</protein>
<dbReference type="AlphaFoldDB" id="A0AAJ5WS63"/>
<feature type="domain" description="Transglutaminase-like" evidence="2">
    <location>
        <begin position="891"/>
        <end position="992"/>
    </location>
</feature>
<dbReference type="InterPro" id="IPR002931">
    <property type="entry name" value="Transglutaminase-like"/>
</dbReference>
<organism evidence="4 5">
    <name type="scientific">Candidatus Pseudobacter hemicellulosilyticus</name>
    <dbReference type="NCBI Taxonomy" id="3121375"/>
    <lineage>
        <taxon>Bacteria</taxon>
        <taxon>Pseudomonadati</taxon>
        <taxon>Bacteroidota</taxon>
        <taxon>Chitinophagia</taxon>
        <taxon>Chitinophagales</taxon>
        <taxon>Chitinophagaceae</taxon>
        <taxon>Pseudobacter</taxon>
    </lineage>
</organism>
<dbReference type="InterPro" id="IPR024618">
    <property type="entry name" value="DUF3857"/>
</dbReference>
<evidence type="ECO:0000259" key="3">
    <source>
        <dbReference type="Pfam" id="PF12969"/>
    </source>
</evidence>
<dbReference type="PANTHER" id="PTHR12558:SF13">
    <property type="entry name" value="CELL DIVISION CYCLE PROTEIN 27 HOMOLOG"/>
    <property type="match status" value="1"/>
</dbReference>